<dbReference type="CDD" id="cd17470">
    <property type="entry name" value="T3SS_Flik_C"/>
    <property type="match status" value="1"/>
</dbReference>
<dbReference type="EMBL" id="PFFQ01000037">
    <property type="protein sequence ID" value="PIW16553.1"/>
    <property type="molecule type" value="Genomic_DNA"/>
</dbReference>
<reference evidence="3 4" key="1">
    <citation type="submission" date="2017-09" db="EMBL/GenBank/DDBJ databases">
        <title>Depth-based differentiation of microbial function through sediment-hosted aquifers and enrichment of novel symbionts in the deep terrestrial subsurface.</title>
        <authorList>
            <person name="Probst A.J."/>
            <person name="Ladd B."/>
            <person name="Jarett J.K."/>
            <person name="Geller-Mcgrath D.E."/>
            <person name="Sieber C.M."/>
            <person name="Emerson J.B."/>
            <person name="Anantharaman K."/>
            <person name="Thomas B.C."/>
            <person name="Malmstrom R."/>
            <person name="Stieglmeier M."/>
            <person name="Klingl A."/>
            <person name="Woyke T."/>
            <person name="Ryan C.M."/>
            <person name="Banfield J.F."/>
        </authorList>
    </citation>
    <scope>NUCLEOTIDE SEQUENCE [LARGE SCALE GENOMIC DNA]</scope>
    <source>
        <strain evidence="3">CG17_big_fil_post_rev_8_21_14_2_50_48_46</strain>
    </source>
</reference>
<evidence type="ECO:0000256" key="1">
    <source>
        <dbReference type="SAM" id="MobiDB-lite"/>
    </source>
</evidence>
<dbReference type="PANTHER" id="PTHR37533:SF2">
    <property type="entry name" value="FLAGELLAR HOOK-LENGTH CONTROL PROTEIN"/>
    <property type="match status" value="1"/>
</dbReference>
<dbReference type="Pfam" id="PF02120">
    <property type="entry name" value="Flg_hook"/>
    <property type="match status" value="1"/>
</dbReference>
<feature type="compositionally biased region" description="Low complexity" evidence="1">
    <location>
        <begin position="59"/>
        <end position="68"/>
    </location>
</feature>
<proteinExistence type="predicted"/>
<feature type="compositionally biased region" description="Low complexity" evidence="1">
    <location>
        <begin position="172"/>
        <end position="183"/>
    </location>
</feature>
<feature type="compositionally biased region" description="Acidic residues" evidence="1">
    <location>
        <begin position="69"/>
        <end position="79"/>
    </location>
</feature>
<evidence type="ECO:0000259" key="2">
    <source>
        <dbReference type="Pfam" id="PF02120"/>
    </source>
</evidence>
<organism evidence="3 4">
    <name type="scientific">bacterium (Candidatus Blackallbacteria) CG17_big_fil_post_rev_8_21_14_2_50_48_46</name>
    <dbReference type="NCBI Taxonomy" id="2014261"/>
    <lineage>
        <taxon>Bacteria</taxon>
        <taxon>Candidatus Blackallbacteria</taxon>
    </lineage>
</organism>
<dbReference type="Proteomes" id="UP000231019">
    <property type="component" value="Unassembled WGS sequence"/>
</dbReference>
<feature type="compositionally biased region" description="Polar residues" evidence="1">
    <location>
        <begin position="114"/>
        <end position="124"/>
    </location>
</feature>
<feature type="region of interest" description="Disordered" evidence="1">
    <location>
        <begin position="107"/>
        <end position="249"/>
    </location>
</feature>
<dbReference type="AlphaFoldDB" id="A0A2M7G3X2"/>
<feature type="compositionally biased region" description="Polar residues" evidence="1">
    <location>
        <begin position="194"/>
        <end position="216"/>
    </location>
</feature>
<dbReference type="Gene3D" id="3.30.750.140">
    <property type="match status" value="1"/>
</dbReference>
<feature type="region of interest" description="Disordered" evidence="1">
    <location>
        <begin position="341"/>
        <end position="364"/>
    </location>
</feature>
<evidence type="ECO:0000313" key="4">
    <source>
        <dbReference type="Proteomes" id="UP000231019"/>
    </source>
</evidence>
<comment type="caution">
    <text evidence="3">The sequence shown here is derived from an EMBL/GenBank/DDBJ whole genome shotgun (WGS) entry which is preliminary data.</text>
</comment>
<name>A0A2M7G3X2_9BACT</name>
<feature type="domain" description="Flagellar hook-length control protein-like C-terminal" evidence="2">
    <location>
        <begin position="372"/>
        <end position="452"/>
    </location>
</feature>
<dbReference type="PANTHER" id="PTHR37533">
    <property type="entry name" value="FLAGELLAR HOOK-LENGTH CONTROL PROTEIN"/>
    <property type="match status" value="1"/>
</dbReference>
<accession>A0A2M7G3X2</accession>
<feature type="region of interest" description="Disordered" evidence="1">
    <location>
        <begin position="59"/>
        <end position="80"/>
    </location>
</feature>
<sequence length="509" mass="54672">MQCVSALTPVCPATIQTENQNLTQAAVSSEDSGGSFRSVFQGVRAELSDTVEDNAANGAEECAPSVPVAEEEPGAEEENAVALSDTGWLQPSIQSLLLQSAVHVEDEPDPIQSEIEQNSSSLPVQKTEMKDPSAMTVDPTVKGPDEAGQNPKSASAETQNQSLAVTTEETESVVPQQQEPQQSNRKSDSEKNAESLTAQPEISMVLQNPKSENTTVAKPFEEPVLEKETAKAEPKETQEGPEEAPVSQQNIGHAPTLIIPELKSDLQAVLGADASSIKTQTLPATLFSSASTQLQPILTAELPVSKAELASASESTASSERLAPIASASVFGLGQSGSLKSEADLSASGPPQHLEPHSPLPEKTGLQMMGEKIRLLRQEGGNEIRLSLKPAELGKISLQMVQQNQELKLHIFTDTVLAREVLESHLPLLKQNLQHQGLSLLNVEIEFNPQEAQGGFSEQRQSSWASQQGAQQHRTFFSEAEEDESLDLSQHLSPLVIKQIETTRVNFLA</sequence>
<dbReference type="InterPro" id="IPR021136">
    <property type="entry name" value="Flagellar_hook_control-like_C"/>
</dbReference>
<dbReference type="InterPro" id="IPR038610">
    <property type="entry name" value="FliK-like_C_sf"/>
</dbReference>
<protein>
    <recommendedName>
        <fullName evidence="2">Flagellar hook-length control protein-like C-terminal domain-containing protein</fullName>
    </recommendedName>
</protein>
<evidence type="ECO:0000313" key="3">
    <source>
        <dbReference type="EMBL" id="PIW16553.1"/>
    </source>
</evidence>
<dbReference type="InterPro" id="IPR052563">
    <property type="entry name" value="FliK"/>
</dbReference>
<gene>
    <name evidence="3" type="ORF">COW36_12360</name>
</gene>
<feature type="compositionally biased region" description="Polar residues" evidence="1">
    <location>
        <begin position="150"/>
        <end position="164"/>
    </location>
</feature>
<feature type="compositionally biased region" description="Basic and acidic residues" evidence="1">
    <location>
        <begin position="219"/>
        <end position="238"/>
    </location>
</feature>